<dbReference type="PATRIC" id="fig|1459.3.peg.3205"/>
<dbReference type="Gene3D" id="3.60.40.10">
    <property type="entry name" value="PPM-type phosphatase domain"/>
    <property type="match status" value="1"/>
</dbReference>
<organism evidence="2 3">
    <name type="scientific">Sporosarcina globispora</name>
    <name type="common">Bacillus globisporus</name>
    <dbReference type="NCBI Taxonomy" id="1459"/>
    <lineage>
        <taxon>Bacteria</taxon>
        <taxon>Bacillati</taxon>
        <taxon>Bacillota</taxon>
        <taxon>Bacilli</taxon>
        <taxon>Bacillales</taxon>
        <taxon>Caryophanaceae</taxon>
        <taxon>Sporosarcina</taxon>
    </lineage>
</organism>
<evidence type="ECO:0000313" key="3">
    <source>
        <dbReference type="Proteomes" id="UP000037109"/>
    </source>
</evidence>
<accession>A0A0M0GEX6</accession>
<keyword evidence="3" id="KW-1185">Reference proteome</keyword>
<dbReference type="PROSITE" id="PS51746">
    <property type="entry name" value="PPM_2"/>
    <property type="match status" value="1"/>
</dbReference>
<evidence type="ECO:0000259" key="1">
    <source>
        <dbReference type="PROSITE" id="PS51746"/>
    </source>
</evidence>
<comment type="caution">
    <text evidence="2">The sequence shown here is derived from an EMBL/GenBank/DDBJ whole genome shotgun (WGS) entry which is preliminary data.</text>
</comment>
<protein>
    <recommendedName>
        <fullName evidence="1">PPM-type phosphatase domain-containing protein</fullName>
    </recommendedName>
</protein>
<dbReference type="InterPro" id="IPR036457">
    <property type="entry name" value="PPM-type-like_dom_sf"/>
</dbReference>
<reference evidence="3" key="1">
    <citation type="submission" date="2015-07" db="EMBL/GenBank/DDBJ databases">
        <title>Fjat-10036 dsm4.</title>
        <authorList>
            <person name="Liu B."/>
            <person name="Wang J."/>
            <person name="Zhu Y."/>
            <person name="Liu G."/>
            <person name="Chen Q."/>
            <person name="Chen Z."/>
            <person name="Lan J."/>
            <person name="Che J."/>
            <person name="Ge C."/>
            <person name="Shi H."/>
            <person name="Pan Z."/>
            <person name="Liu X."/>
        </authorList>
    </citation>
    <scope>NUCLEOTIDE SEQUENCE [LARGE SCALE GENOMIC DNA]</scope>
    <source>
        <strain evidence="3">DSM 4</strain>
    </source>
</reference>
<sequence length="287" mass="32293">MNDYFQIRVTAQSNIGNFRKNHEDNFLLDNGDYLSQLHLENDFDESVKSYQTTVSQALFAVSDGMGGHQSGEAASFLTVSKLSEMRNHILSALRLEEAVNRYQKYISSLNSEMIIKSSMDKSLMGMGATLSTLILHSGHAIGIQVGDSRIYQYRQDELKQITKDHTEGQRMLDLNLLTTEEVSRFRSSKELTRYVGMGDEYFVLKGDHTEAVKITDRTWFLLCSDGLTDAVEDADIQLILKHYFHRGIVEAAAEELVSKALQGNERKKGGTDNITVMIVEILPVGIK</sequence>
<dbReference type="CDD" id="cd00143">
    <property type="entry name" value="PP2Cc"/>
    <property type="match status" value="1"/>
</dbReference>
<dbReference type="AlphaFoldDB" id="A0A0M0GEX6"/>
<dbReference type="Pfam" id="PF13672">
    <property type="entry name" value="PP2C_2"/>
    <property type="match status" value="1"/>
</dbReference>
<evidence type="ECO:0000313" key="2">
    <source>
        <dbReference type="EMBL" id="KON87976.1"/>
    </source>
</evidence>
<dbReference type="Proteomes" id="UP000037109">
    <property type="component" value="Unassembled WGS sequence"/>
</dbReference>
<dbReference type="SMART" id="SM00331">
    <property type="entry name" value="PP2C_SIG"/>
    <property type="match status" value="1"/>
</dbReference>
<dbReference type="OrthoDB" id="9801841at2"/>
<dbReference type="SMART" id="SM00332">
    <property type="entry name" value="PP2Cc"/>
    <property type="match status" value="1"/>
</dbReference>
<dbReference type="EMBL" id="LGUF01000007">
    <property type="protein sequence ID" value="KON87976.1"/>
    <property type="molecule type" value="Genomic_DNA"/>
</dbReference>
<proteinExistence type="predicted"/>
<name>A0A0M0GEX6_SPOGL</name>
<dbReference type="InterPro" id="IPR001932">
    <property type="entry name" value="PPM-type_phosphatase-like_dom"/>
</dbReference>
<dbReference type="STRING" id="1459.AF332_14845"/>
<dbReference type="SUPFAM" id="SSF81606">
    <property type="entry name" value="PP2C-like"/>
    <property type="match status" value="1"/>
</dbReference>
<gene>
    <name evidence="2" type="ORF">AF332_14845</name>
</gene>
<dbReference type="PANTHER" id="PTHR47992">
    <property type="entry name" value="PROTEIN PHOSPHATASE"/>
    <property type="match status" value="1"/>
</dbReference>
<dbReference type="RefSeq" id="WP_053435335.1">
    <property type="nucleotide sequence ID" value="NZ_LGUF01000007.1"/>
</dbReference>
<feature type="domain" description="PPM-type phosphatase" evidence="1">
    <location>
        <begin position="44"/>
        <end position="281"/>
    </location>
</feature>
<dbReference type="InterPro" id="IPR015655">
    <property type="entry name" value="PP2C"/>
</dbReference>
<dbReference type="GO" id="GO:0004722">
    <property type="term" value="F:protein serine/threonine phosphatase activity"/>
    <property type="evidence" value="ECO:0007669"/>
    <property type="project" value="InterPro"/>
</dbReference>